<keyword evidence="2" id="KW-1185">Reference proteome</keyword>
<gene>
    <name evidence="1" type="ORF">ACFOWX_09525</name>
</gene>
<evidence type="ECO:0000313" key="1">
    <source>
        <dbReference type="EMBL" id="MFC4292650.1"/>
    </source>
</evidence>
<organism evidence="1 2">
    <name type="scientific">Sphingorhabdus arenilitoris</name>
    <dbReference type="NCBI Taxonomy" id="1490041"/>
    <lineage>
        <taxon>Bacteria</taxon>
        <taxon>Pseudomonadati</taxon>
        <taxon>Pseudomonadota</taxon>
        <taxon>Alphaproteobacteria</taxon>
        <taxon>Sphingomonadales</taxon>
        <taxon>Sphingomonadaceae</taxon>
        <taxon>Sphingorhabdus</taxon>
    </lineage>
</organism>
<dbReference type="RefSeq" id="WP_381423514.1">
    <property type="nucleotide sequence ID" value="NZ_JBHSDH010000013.1"/>
</dbReference>
<dbReference type="EMBL" id="JBHSDH010000013">
    <property type="protein sequence ID" value="MFC4292650.1"/>
    <property type="molecule type" value="Genomic_DNA"/>
</dbReference>
<proteinExistence type="predicted"/>
<evidence type="ECO:0000313" key="2">
    <source>
        <dbReference type="Proteomes" id="UP001595887"/>
    </source>
</evidence>
<sequence length="101" mass="10987">MTGPTPLDQKYRAEKSEDIIIHPLDVMTLIYQRRSGITHIVADPVPQILEAMAGEAMTASELMAKLSGSFDMDGGDDVQIILSERLEELASLGLVEPVHAP</sequence>
<protein>
    <submittedName>
        <fullName evidence="1">HPr-rel-A system PqqD family peptide chaperone</fullName>
    </submittedName>
</protein>
<dbReference type="NCBIfam" id="TIGR04353">
    <property type="entry name" value="PqqD_rel_X"/>
    <property type="match status" value="1"/>
</dbReference>
<accession>A0ABV8RHB0</accession>
<dbReference type="InterPro" id="IPR027599">
    <property type="entry name" value="PqqD-rel_X"/>
</dbReference>
<name>A0ABV8RHB0_9SPHN</name>
<dbReference type="Proteomes" id="UP001595887">
    <property type="component" value="Unassembled WGS sequence"/>
</dbReference>
<reference evidence="2" key="1">
    <citation type="journal article" date="2019" name="Int. J. Syst. Evol. Microbiol.">
        <title>The Global Catalogue of Microorganisms (GCM) 10K type strain sequencing project: providing services to taxonomists for standard genome sequencing and annotation.</title>
        <authorList>
            <consortium name="The Broad Institute Genomics Platform"/>
            <consortium name="The Broad Institute Genome Sequencing Center for Infectious Disease"/>
            <person name="Wu L."/>
            <person name="Ma J."/>
        </authorList>
    </citation>
    <scope>NUCLEOTIDE SEQUENCE [LARGE SCALE GENOMIC DNA]</scope>
    <source>
        <strain evidence="2">CECT 8531</strain>
    </source>
</reference>
<comment type="caution">
    <text evidence="1">The sequence shown here is derived from an EMBL/GenBank/DDBJ whole genome shotgun (WGS) entry which is preliminary data.</text>
</comment>